<dbReference type="InterPro" id="IPR050789">
    <property type="entry name" value="Diverse_Enzym_Activities"/>
</dbReference>
<dbReference type="Pfam" id="PF00144">
    <property type="entry name" value="Beta-lactamase"/>
    <property type="match status" value="1"/>
</dbReference>
<accession>I8T9Y5</accession>
<name>I8T9Y5_9GAMM</name>
<organism evidence="2 3">
    <name type="scientific">Hydrocarboniphaga effusa AP103</name>
    <dbReference type="NCBI Taxonomy" id="1172194"/>
    <lineage>
        <taxon>Bacteria</taxon>
        <taxon>Pseudomonadati</taxon>
        <taxon>Pseudomonadota</taxon>
        <taxon>Gammaproteobacteria</taxon>
        <taxon>Nevskiales</taxon>
        <taxon>Nevskiaceae</taxon>
        <taxon>Hydrocarboniphaga</taxon>
    </lineage>
</organism>
<evidence type="ECO:0000259" key="1">
    <source>
        <dbReference type="Pfam" id="PF00144"/>
    </source>
</evidence>
<keyword evidence="3" id="KW-1185">Reference proteome</keyword>
<reference evidence="2 3" key="1">
    <citation type="journal article" date="2012" name="J. Bacteriol.">
        <title>Genome Sequence of n-Alkane-Degrading Hydrocarboniphaga effusa Strain AP103T (ATCC BAA-332T).</title>
        <authorList>
            <person name="Chang H.K."/>
            <person name="Zylstra G.J."/>
            <person name="Chae J.C."/>
        </authorList>
    </citation>
    <scope>NUCLEOTIDE SEQUENCE [LARGE SCALE GENOMIC DNA]</scope>
    <source>
        <strain evidence="2 3">AP103</strain>
    </source>
</reference>
<gene>
    <name evidence="2" type="ORF">WQQ_08100</name>
</gene>
<dbReference type="SUPFAM" id="SSF56601">
    <property type="entry name" value="beta-lactamase/transpeptidase-like"/>
    <property type="match status" value="1"/>
</dbReference>
<dbReference type="PANTHER" id="PTHR43283">
    <property type="entry name" value="BETA-LACTAMASE-RELATED"/>
    <property type="match status" value="1"/>
</dbReference>
<evidence type="ECO:0000313" key="3">
    <source>
        <dbReference type="Proteomes" id="UP000003704"/>
    </source>
</evidence>
<evidence type="ECO:0000313" key="2">
    <source>
        <dbReference type="EMBL" id="EIT70673.1"/>
    </source>
</evidence>
<dbReference type="Gene3D" id="3.40.710.10">
    <property type="entry name" value="DD-peptidase/beta-lactamase superfamily"/>
    <property type="match status" value="1"/>
</dbReference>
<dbReference type="Proteomes" id="UP000003704">
    <property type="component" value="Unassembled WGS sequence"/>
</dbReference>
<dbReference type="OrthoDB" id="119951at2"/>
<dbReference type="PANTHER" id="PTHR43283:SF3">
    <property type="entry name" value="BETA-LACTAMASE FAMILY PROTEIN (AFU_ORTHOLOGUE AFUA_5G07500)"/>
    <property type="match status" value="1"/>
</dbReference>
<dbReference type="STRING" id="1172194.WQQ_08100"/>
<dbReference type="EMBL" id="AKGD01000001">
    <property type="protein sequence ID" value="EIT70673.1"/>
    <property type="molecule type" value="Genomic_DNA"/>
</dbReference>
<feature type="domain" description="Beta-lactamase-related" evidence="1">
    <location>
        <begin position="7"/>
        <end position="371"/>
    </location>
</feature>
<protein>
    <recommendedName>
        <fullName evidence="1">Beta-lactamase-related domain-containing protein</fullName>
    </recommendedName>
</protein>
<dbReference type="AlphaFoldDB" id="I8T9Y5"/>
<dbReference type="RefSeq" id="WP_007183766.1">
    <property type="nucleotide sequence ID" value="NZ_AKGD01000001.1"/>
</dbReference>
<sequence length="389" mass="42082">MSLNNALDALLESAVGNADLPGVIATVADRDGVIYERACGMRAVGGSTPMSMDTFVWFASLSKAVTTTAAMQLVEQGKLDLDAPAAKLLPEIGKIQVRTGWNADGSPILRAPKSPVTLRNLLTHTSGFAYEFFNEGVIREQESTGTPNVVSGTHATMNRSLVRDPGTAWEYSIGIDWAGRMVEAASGLRLRDYFAKNIFAPLGMGDVTFQANEEQLSRAAAMHARLPDGSLTAIPFGIPPDAEVDMGGHALSGRVPDYLRFCRAILNGGVLDGNRILAATTVELMGMNHIGDISVPNQIKTFMPMLSNDCDLHPGVDLKWGLGFVLNVQATPEGRAPGTLAWAGLPNVYYWIDRKTGVTVVIATQIMPFWDAKVRSMCDEFERLVYRHL</sequence>
<proteinExistence type="predicted"/>
<dbReference type="InterPro" id="IPR001466">
    <property type="entry name" value="Beta-lactam-related"/>
</dbReference>
<comment type="caution">
    <text evidence="2">The sequence shown here is derived from an EMBL/GenBank/DDBJ whole genome shotgun (WGS) entry which is preliminary data.</text>
</comment>
<dbReference type="InterPro" id="IPR012338">
    <property type="entry name" value="Beta-lactam/transpept-like"/>
</dbReference>